<dbReference type="EMBL" id="CP045275">
    <property type="protein sequence ID" value="QJX81291.1"/>
    <property type="molecule type" value="Genomic_DNA"/>
</dbReference>
<dbReference type="NCBIfam" id="TIGR00011">
    <property type="entry name" value="YbaK_EbsC"/>
    <property type="match status" value="1"/>
</dbReference>
<dbReference type="Gene3D" id="3.90.960.10">
    <property type="entry name" value="YbaK/aminoacyl-tRNA synthetase-associated domain"/>
    <property type="match status" value="1"/>
</dbReference>
<dbReference type="PANTHER" id="PTHR30411:SF0">
    <property type="entry name" value="CYS-TRNA(PRO)_CYS-TRNA(CYS) DEACYLASE YBAK"/>
    <property type="match status" value="1"/>
</dbReference>
<evidence type="ECO:0000313" key="6">
    <source>
        <dbReference type="EMBL" id="QJX81291.1"/>
    </source>
</evidence>
<dbReference type="SUPFAM" id="SSF55826">
    <property type="entry name" value="YbaK/ProRS associated domain"/>
    <property type="match status" value="1"/>
</dbReference>
<gene>
    <name evidence="6" type="primary">ybaK</name>
    <name evidence="6" type="ORF">FDZ14_34880</name>
</gene>
<sequence length="157" mass="17089">MKKTNVMRTLERKGILYTAYETKTLSDQEIDAVSVSNALGVDKSMVYKTLVVKGDLHGYIVAVIPADAQLNLKALAKVTQNKKVEMLLSKQLQEVTGYIRGGCSPIGMKTLYPTVIDVKSIALNGIIISAGRRGQQVELNSHDLAKITNGSFASITY</sequence>
<dbReference type="PIRSF" id="PIRSF006181">
    <property type="entry name" value="EbsC_YbaK"/>
    <property type="match status" value="1"/>
</dbReference>
<dbReference type="PANTHER" id="PTHR30411">
    <property type="entry name" value="CYTOPLASMIC PROTEIN"/>
    <property type="match status" value="1"/>
</dbReference>
<organism evidence="6 7">
    <name type="scientific">Priestia megaterium</name>
    <name type="common">Bacillus megaterium</name>
    <dbReference type="NCBI Taxonomy" id="1404"/>
    <lineage>
        <taxon>Bacteria</taxon>
        <taxon>Bacillati</taxon>
        <taxon>Bacillota</taxon>
        <taxon>Bacilli</taxon>
        <taxon>Bacillales</taxon>
        <taxon>Bacillaceae</taxon>
        <taxon>Priestia</taxon>
    </lineage>
</organism>
<accession>A0A6M6E2V0</accession>
<feature type="domain" description="YbaK/aminoacyl-tRNA synthetase-associated" evidence="5">
    <location>
        <begin position="33"/>
        <end position="146"/>
    </location>
</feature>
<evidence type="ECO:0000256" key="2">
    <source>
        <dbReference type="ARBA" id="ARBA00022917"/>
    </source>
</evidence>
<evidence type="ECO:0000256" key="1">
    <source>
        <dbReference type="ARBA" id="ARBA00009798"/>
    </source>
</evidence>
<proteinExistence type="inferred from homology"/>
<keyword evidence="2 4" id="KW-0648">Protein biosynthesis</keyword>
<dbReference type="CDD" id="cd00002">
    <property type="entry name" value="YbaK_deacylase"/>
    <property type="match status" value="1"/>
</dbReference>
<dbReference type="Proteomes" id="UP000501076">
    <property type="component" value="Plasmid pFDU301C"/>
</dbReference>
<dbReference type="GO" id="GO:0002161">
    <property type="term" value="F:aminoacyl-tRNA deacylase activity"/>
    <property type="evidence" value="ECO:0007669"/>
    <property type="project" value="InterPro"/>
</dbReference>
<dbReference type="Pfam" id="PF04073">
    <property type="entry name" value="tRNA_edit"/>
    <property type="match status" value="1"/>
</dbReference>
<evidence type="ECO:0000256" key="3">
    <source>
        <dbReference type="ARBA" id="ARBA00023239"/>
    </source>
</evidence>
<geneLocation type="plasmid" evidence="7">
    <name>pfdu301c</name>
</geneLocation>
<protein>
    <recommendedName>
        <fullName evidence="4">Cys-tRNA(Pro)/Cys-tRNA(Cys) deacylase</fullName>
        <ecNumber evidence="4">4.2.-.-</ecNumber>
    </recommendedName>
</protein>
<keyword evidence="3 4" id="KW-0456">Lyase</keyword>
<evidence type="ECO:0000259" key="5">
    <source>
        <dbReference type="Pfam" id="PF04073"/>
    </source>
</evidence>
<evidence type="ECO:0000313" key="7">
    <source>
        <dbReference type="Proteomes" id="UP000501076"/>
    </source>
</evidence>
<dbReference type="EC" id="4.2.-.-" evidence="4"/>
<dbReference type="InterPro" id="IPR004369">
    <property type="entry name" value="Prolyl-tRNA_editing_YbaK/EbsC"/>
</dbReference>
<keyword evidence="6" id="KW-0614">Plasmid</keyword>
<name>A0A6M6E2V0_PRIMG</name>
<dbReference type="InterPro" id="IPR007214">
    <property type="entry name" value="YbaK/aa-tRNA-synth-assoc-dom"/>
</dbReference>
<evidence type="ECO:0000256" key="4">
    <source>
        <dbReference type="PIRNR" id="PIRNR006181"/>
    </source>
</evidence>
<dbReference type="GO" id="GO:0006412">
    <property type="term" value="P:translation"/>
    <property type="evidence" value="ECO:0007669"/>
    <property type="project" value="UniProtKB-KW"/>
</dbReference>
<dbReference type="AlphaFoldDB" id="A0A6M6E2V0"/>
<dbReference type="GO" id="GO:0016829">
    <property type="term" value="F:lyase activity"/>
    <property type="evidence" value="ECO:0007669"/>
    <property type="project" value="UniProtKB-KW"/>
</dbReference>
<reference evidence="6 7" key="1">
    <citation type="submission" date="2019-10" db="EMBL/GenBank/DDBJ databases">
        <title>Complete genome sequences for adaption low water activity.</title>
        <authorList>
            <person name="Zhao L."/>
            <person name="Zhong J."/>
        </authorList>
    </citation>
    <scope>NUCLEOTIDE SEQUENCE [LARGE SCALE GENOMIC DNA]</scope>
    <source>
        <strain evidence="6 7">FDU301</strain>
        <plasmid evidence="7">pfdu301c</plasmid>
    </source>
</reference>
<comment type="similarity">
    <text evidence="1 4">Belongs to the prolyl-tRNA editing family. YbaK/EbsC subfamily.</text>
</comment>
<dbReference type="RefSeq" id="WP_171779263.1">
    <property type="nucleotide sequence ID" value="NZ_CP045275.1"/>
</dbReference>
<dbReference type="InterPro" id="IPR036754">
    <property type="entry name" value="YbaK/aa-tRNA-synt-asso_dom_sf"/>
</dbReference>